<dbReference type="GeneID" id="63685991"/>
<dbReference type="GO" id="GO:0070006">
    <property type="term" value="F:metalloaminopeptidase activity"/>
    <property type="evidence" value="ECO:0007669"/>
    <property type="project" value="InterPro"/>
</dbReference>
<comment type="similarity">
    <text evidence="2 6">Belongs to the peptidase M24B family.</text>
</comment>
<dbReference type="GO" id="GO:0030145">
    <property type="term" value="F:manganese ion binding"/>
    <property type="evidence" value="ECO:0007669"/>
    <property type="project" value="InterPro"/>
</dbReference>
<keyword evidence="4" id="KW-0378">Hydrolase</keyword>
<dbReference type="EMBL" id="JH795897">
    <property type="protein sequence ID" value="EJT96514.1"/>
    <property type="molecule type" value="Genomic_DNA"/>
</dbReference>
<dbReference type="Gene3D" id="3.40.350.10">
    <property type="entry name" value="Creatinase/prolidase N-terminal domain"/>
    <property type="match status" value="1"/>
</dbReference>
<evidence type="ECO:0000256" key="4">
    <source>
        <dbReference type="ARBA" id="ARBA00022801"/>
    </source>
</evidence>
<dbReference type="SMART" id="SM01011">
    <property type="entry name" value="AMP_N"/>
    <property type="match status" value="1"/>
</dbReference>
<dbReference type="SUPFAM" id="SSF53092">
    <property type="entry name" value="Creatinase/prolidase N-terminal domain"/>
    <property type="match status" value="1"/>
</dbReference>
<keyword evidence="3 6" id="KW-0479">Metal-binding</keyword>
<dbReference type="Pfam" id="PF05195">
    <property type="entry name" value="AMP_N"/>
    <property type="match status" value="1"/>
</dbReference>
<sequence>MDSHYPAHKHAINVLNNLIPLLSKQHRCKPQLLLLRSKPVTYRDDTDRELPYRQESNFYYLSGCLVPDSTLVVSYTPPNATPNANANAEGEEEVDVGVHPDSVQTTLFIPPEDPIEVLWSPAPPSLAETVLSHQVTSVLPTPSLPAQLFTLLQSSPVLHLLPESSFPLLPGSISGLVKEYKGEGTRRDCLLPALHLARLIKDEHEIELIRRANAISSRAHELVMRLLGEHAHRARTRTRTREGEGEEGEGGKVEMPGEWRIESEQEAEAVFVAACRREGAKHQAYLPIVASSTRASTLHYCCNDKSFAWGPLPSPSHPHSHSHSALGGLGSLLHGDGNGNGKEEGLQAQVLLIDAGCEWDCYASDITRVTPIGNNGHFSPQARDIYLTVLHMQTTAISLLRPGLHWDVVQLSMHRILVQSFLKLGIFRGEEDEVLKSGVSAAFFPHGVGHSLGLDVHDVPSASKPERPEGDRPGEKGEGEKGGEGGENPEFYTWLRLRLPLRKGM</sequence>
<evidence type="ECO:0000256" key="2">
    <source>
        <dbReference type="ARBA" id="ARBA00008766"/>
    </source>
</evidence>
<dbReference type="Gene3D" id="3.90.230.10">
    <property type="entry name" value="Creatinase/methionine aminopeptidase superfamily"/>
    <property type="match status" value="2"/>
</dbReference>
<dbReference type="InterPro" id="IPR052433">
    <property type="entry name" value="X-Pro_dipept-like"/>
</dbReference>
<keyword evidence="9" id="KW-0645">Protease</keyword>
<dbReference type="OrthoDB" id="10261878at2759"/>
<evidence type="ECO:0000313" key="10">
    <source>
        <dbReference type="Proteomes" id="UP000030653"/>
    </source>
</evidence>
<dbReference type="AlphaFoldDB" id="M5FPM2"/>
<dbReference type="InterPro" id="IPR036005">
    <property type="entry name" value="Creatinase/aminopeptidase-like"/>
</dbReference>
<accession>M5FPM2</accession>
<feature type="compositionally biased region" description="Basic and acidic residues" evidence="7">
    <location>
        <begin position="464"/>
        <end position="484"/>
    </location>
</feature>
<proteinExistence type="inferred from homology"/>
<feature type="region of interest" description="Disordered" evidence="7">
    <location>
        <begin position="455"/>
        <end position="491"/>
    </location>
</feature>
<dbReference type="GO" id="GO:0006508">
    <property type="term" value="P:proteolysis"/>
    <property type="evidence" value="ECO:0007669"/>
    <property type="project" value="TreeGrafter"/>
</dbReference>
<feature type="compositionally biased region" description="Basic and acidic residues" evidence="7">
    <location>
        <begin position="239"/>
        <end position="253"/>
    </location>
</feature>
<dbReference type="OMA" id="ESKHINH"/>
<dbReference type="InterPro" id="IPR000994">
    <property type="entry name" value="Pept_M24"/>
</dbReference>
<dbReference type="PROSITE" id="PS00491">
    <property type="entry name" value="PROLINE_PEPTIDASE"/>
    <property type="match status" value="1"/>
</dbReference>
<evidence type="ECO:0000313" key="9">
    <source>
        <dbReference type="EMBL" id="EJT96514.1"/>
    </source>
</evidence>
<feature type="region of interest" description="Disordered" evidence="7">
    <location>
        <begin position="233"/>
        <end position="253"/>
    </location>
</feature>
<gene>
    <name evidence="9" type="ORF">DACRYDRAFT_120060</name>
</gene>
<feature type="non-terminal residue" evidence="9">
    <location>
        <position position="505"/>
    </location>
</feature>
<dbReference type="InterPro" id="IPR029149">
    <property type="entry name" value="Creatin/AminoP/Spt16_N"/>
</dbReference>
<dbReference type="SUPFAM" id="SSF55920">
    <property type="entry name" value="Creatinase/aminopeptidase"/>
    <property type="match status" value="2"/>
</dbReference>
<comment type="cofactor">
    <cofactor evidence="1">
        <name>Mn(2+)</name>
        <dbReference type="ChEBI" id="CHEBI:29035"/>
    </cofactor>
</comment>
<evidence type="ECO:0000256" key="5">
    <source>
        <dbReference type="ARBA" id="ARBA00023211"/>
    </source>
</evidence>
<dbReference type="RefSeq" id="XP_040623412.1">
    <property type="nucleotide sequence ID" value="XM_040770929.1"/>
</dbReference>
<dbReference type="Proteomes" id="UP000030653">
    <property type="component" value="Unassembled WGS sequence"/>
</dbReference>
<evidence type="ECO:0000256" key="7">
    <source>
        <dbReference type="SAM" id="MobiDB-lite"/>
    </source>
</evidence>
<name>M5FPM2_DACPD</name>
<evidence type="ECO:0000259" key="8">
    <source>
        <dbReference type="SMART" id="SM01011"/>
    </source>
</evidence>
<dbReference type="InterPro" id="IPR007865">
    <property type="entry name" value="Aminopep_P_N"/>
</dbReference>
<feature type="domain" description="Aminopeptidase P N-terminal" evidence="8">
    <location>
        <begin position="5"/>
        <end position="165"/>
    </location>
</feature>
<dbReference type="InterPro" id="IPR001131">
    <property type="entry name" value="Peptidase_M24B_aminopep-P_CS"/>
</dbReference>
<keyword evidence="9" id="KW-0031">Aminopeptidase</keyword>
<dbReference type="PANTHER" id="PTHR43226">
    <property type="entry name" value="XAA-PRO AMINOPEPTIDASE 3"/>
    <property type="match status" value="1"/>
</dbReference>
<dbReference type="Pfam" id="PF00557">
    <property type="entry name" value="Peptidase_M24"/>
    <property type="match status" value="2"/>
</dbReference>
<protein>
    <submittedName>
        <fullName evidence="9">Creatinase/aminopeptidase</fullName>
    </submittedName>
</protein>
<dbReference type="PANTHER" id="PTHR43226:SF1">
    <property type="entry name" value="XAA-PRO DIPEPTIDASE"/>
    <property type="match status" value="1"/>
</dbReference>
<reference evidence="9 10" key="1">
    <citation type="journal article" date="2012" name="Science">
        <title>The Paleozoic origin of enzymatic lignin decomposition reconstructed from 31 fungal genomes.</title>
        <authorList>
            <person name="Floudas D."/>
            <person name="Binder M."/>
            <person name="Riley R."/>
            <person name="Barry K."/>
            <person name="Blanchette R.A."/>
            <person name="Henrissat B."/>
            <person name="Martinez A.T."/>
            <person name="Otillar R."/>
            <person name="Spatafora J.W."/>
            <person name="Yadav J.S."/>
            <person name="Aerts A."/>
            <person name="Benoit I."/>
            <person name="Boyd A."/>
            <person name="Carlson A."/>
            <person name="Copeland A."/>
            <person name="Coutinho P.M."/>
            <person name="de Vries R.P."/>
            <person name="Ferreira P."/>
            <person name="Findley K."/>
            <person name="Foster B."/>
            <person name="Gaskell J."/>
            <person name="Glotzer D."/>
            <person name="Gorecki P."/>
            <person name="Heitman J."/>
            <person name="Hesse C."/>
            <person name="Hori C."/>
            <person name="Igarashi K."/>
            <person name="Jurgens J.A."/>
            <person name="Kallen N."/>
            <person name="Kersten P."/>
            <person name="Kohler A."/>
            <person name="Kuees U."/>
            <person name="Kumar T.K.A."/>
            <person name="Kuo A."/>
            <person name="LaButti K."/>
            <person name="Larrondo L.F."/>
            <person name="Lindquist E."/>
            <person name="Ling A."/>
            <person name="Lombard V."/>
            <person name="Lucas S."/>
            <person name="Lundell T."/>
            <person name="Martin R."/>
            <person name="McLaughlin D.J."/>
            <person name="Morgenstern I."/>
            <person name="Morin E."/>
            <person name="Murat C."/>
            <person name="Nagy L.G."/>
            <person name="Nolan M."/>
            <person name="Ohm R.A."/>
            <person name="Patyshakuliyeva A."/>
            <person name="Rokas A."/>
            <person name="Ruiz-Duenas F.J."/>
            <person name="Sabat G."/>
            <person name="Salamov A."/>
            <person name="Samejima M."/>
            <person name="Schmutz J."/>
            <person name="Slot J.C."/>
            <person name="St John F."/>
            <person name="Stenlid J."/>
            <person name="Sun H."/>
            <person name="Sun S."/>
            <person name="Syed K."/>
            <person name="Tsang A."/>
            <person name="Wiebenga A."/>
            <person name="Young D."/>
            <person name="Pisabarro A."/>
            <person name="Eastwood D.C."/>
            <person name="Martin F."/>
            <person name="Cullen D."/>
            <person name="Grigoriev I.V."/>
            <person name="Hibbett D.S."/>
        </authorList>
    </citation>
    <scope>NUCLEOTIDE SEQUENCE [LARGE SCALE GENOMIC DNA]</scope>
    <source>
        <strain evidence="9 10">DJM-731 SS1</strain>
    </source>
</reference>
<keyword evidence="5" id="KW-0464">Manganese</keyword>
<evidence type="ECO:0000256" key="1">
    <source>
        <dbReference type="ARBA" id="ARBA00001936"/>
    </source>
</evidence>
<organism evidence="9 10">
    <name type="scientific">Dacryopinax primogenitus (strain DJM 731)</name>
    <name type="common">Brown rot fungus</name>
    <dbReference type="NCBI Taxonomy" id="1858805"/>
    <lineage>
        <taxon>Eukaryota</taxon>
        <taxon>Fungi</taxon>
        <taxon>Dikarya</taxon>
        <taxon>Basidiomycota</taxon>
        <taxon>Agaricomycotina</taxon>
        <taxon>Dacrymycetes</taxon>
        <taxon>Dacrymycetales</taxon>
        <taxon>Dacrymycetaceae</taxon>
        <taxon>Dacryopinax</taxon>
    </lineage>
</organism>
<dbReference type="HOGENOM" id="CLU_017266_1_2_1"/>
<evidence type="ECO:0000256" key="6">
    <source>
        <dbReference type="RuleBase" id="RU000590"/>
    </source>
</evidence>
<keyword evidence="10" id="KW-1185">Reference proteome</keyword>
<evidence type="ECO:0000256" key="3">
    <source>
        <dbReference type="ARBA" id="ARBA00022723"/>
    </source>
</evidence>
<dbReference type="STRING" id="1858805.M5FPM2"/>